<evidence type="ECO:0000259" key="3">
    <source>
        <dbReference type="PROSITE" id="PS50157"/>
    </source>
</evidence>
<evidence type="ECO:0000313" key="5">
    <source>
        <dbReference type="Proteomes" id="UP000053477"/>
    </source>
</evidence>
<accession>A0A0H2RD59</accession>
<dbReference type="PROSITE" id="PS50157">
    <property type="entry name" value="ZINC_FINGER_C2H2_2"/>
    <property type="match status" value="1"/>
</dbReference>
<evidence type="ECO:0000256" key="2">
    <source>
        <dbReference type="SAM" id="MobiDB-lite"/>
    </source>
</evidence>
<keyword evidence="1" id="KW-0863">Zinc-finger</keyword>
<proteinExistence type="predicted"/>
<dbReference type="GO" id="GO:0008270">
    <property type="term" value="F:zinc ion binding"/>
    <property type="evidence" value="ECO:0007669"/>
    <property type="project" value="UniProtKB-KW"/>
</dbReference>
<reference evidence="4 5" key="1">
    <citation type="submission" date="2015-04" db="EMBL/GenBank/DDBJ databases">
        <title>Complete genome sequence of Schizopora paradoxa KUC8140, a cosmopolitan wood degrader in East Asia.</title>
        <authorList>
            <consortium name="DOE Joint Genome Institute"/>
            <person name="Min B."/>
            <person name="Park H."/>
            <person name="Jang Y."/>
            <person name="Kim J.-J."/>
            <person name="Kim K.H."/>
            <person name="Pangilinan J."/>
            <person name="Lipzen A."/>
            <person name="Riley R."/>
            <person name="Grigoriev I.V."/>
            <person name="Spatafora J.W."/>
            <person name="Choi I.-G."/>
        </authorList>
    </citation>
    <scope>NUCLEOTIDE SEQUENCE [LARGE SCALE GENOMIC DNA]</scope>
    <source>
        <strain evidence="4 5">KUC8140</strain>
    </source>
</reference>
<keyword evidence="5" id="KW-1185">Reference proteome</keyword>
<keyword evidence="1" id="KW-0862">Zinc</keyword>
<dbReference type="Gene3D" id="3.30.160.60">
    <property type="entry name" value="Classic Zinc Finger"/>
    <property type="match status" value="1"/>
</dbReference>
<keyword evidence="1" id="KW-0479">Metal-binding</keyword>
<dbReference type="OrthoDB" id="654211at2759"/>
<feature type="domain" description="C2H2-type" evidence="3">
    <location>
        <begin position="425"/>
        <end position="453"/>
    </location>
</feature>
<sequence length="548" mass="60567">MAYKEDTFSYYEDLEAVAVDVDISKYFEGNTTFEETHPELDFRPLYPYQSVAPVTGFDLTALKHYGHDHFDVSVSPPLKDLSNNRLSSSTLKNALGLYSESELDEVFGTEGITFDDAAQVPAVDLPVAPVMSFEDPRISGLITGEPVRNIVHASDMLYPMFTGETPSRLDGSQPVAGSSSLSGRMATAYVSHQAVSHPQPSFGQGTINTSFTFNHGDIFAAVSPTGERHYVQLNPIAPLPISIPQGNQAMVNAMQYGSPFPISHPNHYPAGFTHIHGHAAASNTQAPGHVYPARPIRGLPSRDTKGKCRAPPAINSGPQRPAQYTIQNQAMIRNGLLTPCGSQPPSINPSPPTPFSTVHPFAFRENSHAPVVTQLQASAVQDSVQVASGSTPQDPLTDALLSLKSSKKPSTRKRKRPVADDRELLKCRIDGCGATFSDKNHIPRHILSCHTTECLFVCPNSEKCNGELFSRDDSLRRHFNNIDRPECYDRVLDVVGPGEWRKNENRYHWEKDTLKVHFNCRLPRWGYLIELMLNRAQTKPQSKRRKAD</sequence>
<dbReference type="PROSITE" id="PS00028">
    <property type="entry name" value="ZINC_FINGER_C2H2_1"/>
    <property type="match status" value="1"/>
</dbReference>
<protein>
    <recommendedName>
        <fullName evidence="3">C2H2-type domain-containing protein</fullName>
    </recommendedName>
</protein>
<evidence type="ECO:0000256" key="1">
    <source>
        <dbReference type="PROSITE-ProRule" id="PRU00042"/>
    </source>
</evidence>
<gene>
    <name evidence="4" type="ORF">SCHPADRAFT_893130</name>
</gene>
<name>A0A0H2RD59_9AGAM</name>
<dbReference type="STRING" id="27342.A0A0H2RD59"/>
<dbReference type="InterPro" id="IPR013087">
    <property type="entry name" value="Znf_C2H2_type"/>
</dbReference>
<dbReference type="AlphaFoldDB" id="A0A0H2RD59"/>
<dbReference type="EMBL" id="KQ086056">
    <property type="protein sequence ID" value="KLO09437.1"/>
    <property type="molecule type" value="Genomic_DNA"/>
</dbReference>
<organism evidence="4 5">
    <name type="scientific">Schizopora paradoxa</name>
    <dbReference type="NCBI Taxonomy" id="27342"/>
    <lineage>
        <taxon>Eukaryota</taxon>
        <taxon>Fungi</taxon>
        <taxon>Dikarya</taxon>
        <taxon>Basidiomycota</taxon>
        <taxon>Agaricomycotina</taxon>
        <taxon>Agaricomycetes</taxon>
        <taxon>Hymenochaetales</taxon>
        <taxon>Schizoporaceae</taxon>
        <taxon>Schizopora</taxon>
    </lineage>
</organism>
<dbReference type="Proteomes" id="UP000053477">
    <property type="component" value="Unassembled WGS sequence"/>
</dbReference>
<feature type="region of interest" description="Disordered" evidence="2">
    <location>
        <begin position="299"/>
        <end position="320"/>
    </location>
</feature>
<dbReference type="InParanoid" id="A0A0H2RD59"/>
<evidence type="ECO:0000313" key="4">
    <source>
        <dbReference type="EMBL" id="KLO09437.1"/>
    </source>
</evidence>